<accession>A0A6V8Q3P5</accession>
<evidence type="ECO:0000259" key="5">
    <source>
        <dbReference type="Pfam" id="PF02384"/>
    </source>
</evidence>
<dbReference type="Proteomes" id="UP000588083">
    <property type="component" value="Unassembled WGS sequence"/>
</dbReference>
<organism evidence="8 9">
    <name type="scientific">Candidatus Hakubella thermalkaliphila</name>
    <dbReference type="NCBI Taxonomy" id="2754717"/>
    <lineage>
        <taxon>Bacteria</taxon>
        <taxon>Bacillati</taxon>
        <taxon>Actinomycetota</taxon>
        <taxon>Actinomycetota incertae sedis</taxon>
        <taxon>Candidatus Hakubellales</taxon>
        <taxon>Candidatus Hakubellaceae</taxon>
        <taxon>Candidatus Hakubella</taxon>
    </lineage>
</organism>
<keyword evidence="2" id="KW-0489">Methyltransferase</keyword>
<dbReference type="Pfam" id="PF02384">
    <property type="entry name" value="N6_Mtase"/>
    <property type="match status" value="1"/>
</dbReference>
<feature type="domain" description="Type ISP restriction-modification enzyme LLaBIII C-terminal specificity" evidence="6">
    <location>
        <begin position="698"/>
        <end position="1023"/>
    </location>
</feature>
<dbReference type="Proteomes" id="UP000569018">
    <property type="component" value="Unassembled WGS sequence"/>
</dbReference>
<dbReference type="EC" id="2.1.1.72" evidence="1"/>
<comment type="catalytic activity">
    <reaction evidence="4">
        <text>a 2'-deoxyadenosine in DNA + S-adenosyl-L-methionine = an N(6)-methyl-2'-deoxyadenosine in DNA + S-adenosyl-L-homocysteine + H(+)</text>
        <dbReference type="Rhea" id="RHEA:15197"/>
        <dbReference type="Rhea" id="RHEA-COMP:12418"/>
        <dbReference type="Rhea" id="RHEA-COMP:12419"/>
        <dbReference type="ChEBI" id="CHEBI:15378"/>
        <dbReference type="ChEBI" id="CHEBI:57856"/>
        <dbReference type="ChEBI" id="CHEBI:59789"/>
        <dbReference type="ChEBI" id="CHEBI:90615"/>
        <dbReference type="ChEBI" id="CHEBI:90616"/>
        <dbReference type="EC" id="2.1.1.72"/>
    </reaction>
</comment>
<dbReference type="InterPro" id="IPR003356">
    <property type="entry name" value="DNA_methylase_A-5"/>
</dbReference>
<evidence type="ECO:0000313" key="8">
    <source>
        <dbReference type="EMBL" id="GFP39385.1"/>
    </source>
</evidence>
<evidence type="ECO:0000259" key="6">
    <source>
        <dbReference type="Pfam" id="PF18135"/>
    </source>
</evidence>
<dbReference type="Pfam" id="PF18135">
    <property type="entry name" value="Type_ISP_C"/>
    <property type="match status" value="1"/>
</dbReference>
<evidence type="ECO:0000256" key="4">
    <source>
        <dbReference type="ARBA" id="ARBA00047942"/>
    </source>
</evidence>
<dbReference type="InterPro" id="IPR041635">
    <property type="entry name" value="Type_ISP_LLaBIII_C"/>
</dbReference>
<evidence type="ECO:0000313" key="9">
    <source>
        <dbReference type="Proteomes" id="UP000569018"/>
    </source>
</evidence>
<dbReference type="EMBL" id="BLRZ01000021">
    <property type="protein sequence ID" value="GFP29731.1"/>
    <property type="molecule type" value="Genomic_DNA"/>
</dbReference>
<evidence type="ECO:0000313" key="7">
    <source>
        <dbReference type="EMBL" id="GFP29731.1"/>
    </source>
</evidence>
<sequence length="1070" mass="124920">MERTLRGKLEKILNAYFREIHKIYVEGNFREESFYPSLKSLIEECSKLLLLEGQAGALVLPRRTAVGIPDFLIKRDGDIVGYIEAKTPDASLQEEENSEQLQRYRQSLPNLILTNFLEFRLYRNSNLIDRVAVGRQFTLQSLKYPPPCEKLDAFLELLEEFFSFSTPEIRTSSDLSVELARRTRFLEHILQEELLAENEAVTKFYRAFKNELMESLTEEKFADLYAQTITYGLFAARMRTQNGFNKNLAWKSIPESIPLLREIFYSFTGPDFPESLSWIVDDITQVLEKADISLVLDEFKATRWEKDPVIHFYETFLATYNPEERQRLGVYYTPLPVVSYIVRSIHSLLKDKFGKAEGLATRDVTLLDPAAGTLTFVVQAIKQVQRELEERKQSGLITSYIEEHILPHFHAFELLVAPYTVGHFKVSLILEEMGYRFKKGERFQFYLTNTLEIKEPMQQSLLIGLVREGQEARRIKEEVPILVVLGNPPYSVSSENKSVFIEGGKVPKLRDPHGKVLKYEHVPGLMDLYKEDVRSERNIQPLSDDYIKFIRFAHWKIDQAGKGILGFITNNSYLSGIIHRGMRKKLLESFDEIYILNLHGSSRTGEKAPEGSKDENVFDIQQGVAIALYVKLEDTQDRKKVYYADLWGVRSEKYGYLLENDVETTKWQELEPVTPHYFFVPKDFALQSEYERFWKVTEIFKEWSSGVKTHRDHFVVGFTKEEIVQRLRVFTGNLPDELVKEGLRLQDTRDWDLREAREKARKEDLRVGIYPYAYRALDNRIIYYKVYLIDRGCDRWDLMKNLLSKNIAIATSRKYPETKNFGALIGNTVGDIHYVADQTYFFPLYLYTNEPEGRLFGERAPEEEYMPNFKDEFSQAIRESLGTDPTPEEIFYYIYAVLYSPTYRRRYEEFLKIDFPRVPLPMDYEVFKALSNLGKELVDLHLLDHPVLDEAQIGFPESGSNRVEKVYYDEKTERVYINKDQYFEGISKRVWEYPIGAYHPMEKYLKDRKGRRLSLDEITHYMTAEKAISLTIELQKRVDNVYPKIDEATLLAKSEDAAAGAHEDTFELQT</sequence>
<dbReference type="Gene3D" id="3.40.50.150">
    <property type="entry name" value="Vaccinia Virus protein VP39"/>
    <property type="match status" value="1"/>
</dbReference>
<dbReference type="AlphaFoldDB" id="A0A6V8Q3P5"/>
<dbReference type="PRINTS" id="PR00507">
    <property type="entry name" value="N12N6MTFRASE"/>
</dbReference>
<keyword evidence="3" id="KW-0808">Transferase</keyword>
<dbReference type="PANTHER" id="PTHR33841:SF1">
    <property type="entry name" value="DNA METHYLTRANSFERASE A"/>
    <property type="match status" value="1"/>
</dbReference>
<gene>
    <name evidence="7" type="ORF">HKBW3S34_00651</name>
    <name evidence="8" type="ORF">HKBW3S47_01084</name>
</gene>
<feature type="domain" description="DNA methylase adenine-specific" evidence="5">
    <location>
        <begin position="306"/>
        <end position="394"/>
    </location>
</feature>
<dbReference type="SUPFAM" id="SSF53335">
    <property type="entry name" value="S-adenosyl-L-methionine-dependent methyltransferases"/>
    <property type="match status" value="1"/>
</dbReference>
<proteinExistence type="predicted"/>
<protein>
    <recommendedName>
        <fullName evidence="1">site-specific DNA-methyltransferase (adenine-specific)</fullName>
        <ecNumber evidence="1">2.1.1.72</ecNumber>
    </recommendedName>
</protein>
<dbReference type="InterPro" id="IPR029063">
    <property type="entry name" value="SAM-dependent_MTases_sf"/>
</dbReference>
<dbReference type="PANTHER" id="PTHR33841">
    <property type="entry name" value="DNA METHYLTRANSFERASE YEEA-RELATED"/>
    <property type="match status" value="1"/>
</dbReference>
<evidence type="ECO:0000256" key="3">
    <source>
        <dbReference type="ARBA" id="ARBA00022679"/>
    </source>
</evidence>
<evidence type="ECO:0000256" key="2">
    <source>
        <dbReference type="ARBA" id="ARBA00022603"/>
    </source>
</evidence>
<keyword evidence="10" id="KW-1185">Reference proteome</keyword>
<dbReference type="RefSeq" id="WP_258189849.1">
    <property type="nucleotide sequence ID" value="NZ_BLRZ01000021.1"/>
</dbReference>
<evidence type="ECO:0000256" key="1">
    <source>
        <dbReference type="ARBA" id="ARBA00011900"/>
    </source>
</evidence>
<comment type="caution">
    <text evidence="8">The sequence shown here is derived from an EMBL/GenBank/DDBJ whole genome shotgun (WGS) entry which is preliminary data.</text>
</comment>
<dbReference type="EMBL" id="BLSD01000049">
    <property type="protein sequence ID" value="GFP39385.1"/>
    <property type="molecule type" value="Genomic_DNA"/>
</dbReference>
<dbReference type="InterPro" id="IPR050953">
    <property type="entry name" value="N4_N6_ade-DNA_methylase"/>
</dbReference>
<dbReference type="GO" id="GO:0008170">
    <property type="term" value="F:N-methyltransferase activity"/>
    <property type="evidence" value="ECO:0007669"/>
    <property type="project" value="InterPro"/>
</dbReference>
<evidence type="ECO:0000313" key="10">
    <source>
        <dbReference type="Proteomes" id="UP000588083"/>
    </source>
</evidence>
<reference evidence="9 10" key="1">
    <citation type="journal article" date="2020" name="Front. Microbiol.">
        <title>Single-cell genomics of novel Actinobacteria with the Wood-Ljungdahl pathway discovered in a serpentinizing system.</title>
        <authorList>
            <person name="Merino N."/>
            <person name="Kawai M."/>
            <person name="Boyd E.S."/>
            <person name="Colman D.R."/>
            <person name="McGlynn S.E."/>
            <person name="Nealson K.H."/>
            <person name="Kurokawa K."/>
            <person name="Hongoh Y."/>
        </authorList>
    </citation>
    <scope>NUCLEOTIDE SEQUENCE [LARGE SCALE GENOMIC DNA]</scope>
    <source>
        <strain evidence="7 10">S34</strain>
        <strain evidence="8 9">S47</strain>
    </source>
</reference>
<name>A0A6V8Q3P5_9ACTN</name>
<dbReference type="GO" id="GO:0003677">
    <property type="term" value="F:DNA binding"/>
    <property type="evidence" value="ECO:0007669"/>
    <property type="project" value="InterPro"/>
</dbReference>
<dbReference type="GO" id="GO:0032259">
    <property type="term" value="P:methylation"/>
    <property type="evidence" value="ECO:0007669"/>
    <property type="project" value="UniProtKB-KW"/>
</dbReference>
<dbReference type="GO" id="GO:0009007">
    <property type="term" value="F:site-specific DNA-methyltransferase (adenine-specific) activity"/>
    <property type="evidence" value="ECO:0007669"/>
    <property type="project" value="UniProtKB-EC"/>
</dbReference>